<reference evidence="2" key="1">
    <citation type="submission" date="2018-05" db="EMBL/GenBank/DDBJ databases">
        <authorList>
            <person name="Lanie J.A."/>
            <person name="Ng W.-L."/>
            <person name="Kazmierczak K.M."/>
            <person name="Andrzejewski T.M."/>
            <person name="Davidsen T.M."/>
            <person name="Wayne K.J."/>
            <person name="Tettelin H."/>
            <person name="Glass J.I."/>
            <person name="Rusch D."/>
            <person name="Podicherti R."/>
            <person name="Tsui H.-C.T."/>
            <person name="Winkler M.E."/>
        </authorList>
    </citation>
    <scope>NUCLEOTIDE SEQUENCE</scope>
</reference>
<dbReference type="Gene3D" id="3.30.470.10">
    <property type="match status" value="1"/>
</dbReference>
<dbReference type="SUPFAM" id="SSF56752">
    <property type="entry name" value="D-aminoacid aminotransferase-like PLP-dependent enzymes"/>
    <property type="match status" value="1"/>
</dbReference>
<dbReference type="AlphaFoldDB" id="A0A381YV88"/>
<dbReference type="InterPro" id="IPR005801">
    <property type="entry name" value="ADC_synthase"/>
</dbReference>
<dbReference type="GO" id="GO:0046820">
    <property type="term" value="F:4-amino-4-deoxychorismate synthase activity"/>
    <property type="evidence" value="ECO:0007669"/>
    <property type="project" value="TreeGrafter"/>
</dbReference>
<accession>A0A381YV88</accession>
<dbReference type="EMBL" id="UINC01019149">
    <property type="protein sequence ID" value="SVA80935.1"/>
    <property type="molecule type" value="Genomic_DNA"/>
</dbReference>
<dbReference type="InterPro" id="IPR043131">
    <property type="entry name" value="BCAT-like_N"/>
</dbReference>
<dbReference type="InterPro" id="IPR043132">
    <property type="entry name" value="BCAT-like_C"/>
</dbReference>
<dbReference type="Gene3D" id="3.60.120.10">
    <property type="entry name" value="Anthranilate synthase"/>
    <property type="match status" value="1"/>
</dbReference>
<protein>
    <recommendedName>
        <fullName evidence="1">Chorismate-utilising enzyme C-terminal domain-containing protein</fullName>
    </recommendedName>
</protein>
<dbReference type="InterPro" id="IPR015890">
    <property type="entry name" value="Chorismate_C"/>
</dbReference>
<organism evidence="2">
    <name type="scientific">marine metagenome</name>
    <dbReference type="NCBI Taxonomy" id="408172"/>
    <lineage>
        <taxon>unclassified sequences</taxon>
        <taxon>metagenomes</taxon>
        <taxon>ecological metagenomes</taxon>
    </lineage>
</organism>
<feature type="domain" description="Chorismate-utilising enzyme C-terminal" evidence="1">
    <location>
        <begin position="1"/>
        <end position="122"/>
    </location>
</feature>
<dbReference type="PANTHER" id="PTHR11236:SF50">
    <property type="entry name" value="AMINODEOXYCHORISMATE SYNTHASE COMPONENT 1"/>
    <property type="match status" value="1"/>
</dbReference>
<dbReference type="Gene3D" id="3.20.10.10">
    <property type="entry name" value="D-amino Acid Aminotransferase, subunit A, domain 2"/>
    <property type="match status" value="1"/>
</dbReference>
<sequence>SVKVPALYTVETYPTVHTMTSTVVANSDAGLCEVFDALFPGASITGAPKVRTSEIIEALEGDGRGIYTGAIGIVAPDGSMEFNIAIRTVWVDRERGQAEYGVGGGIVWDSDPHEEWREVEHKSRVLGRARSDFRLLETMAWTPEGGVSLRGRHLARLKSSADHFDIDIDLPMIDALFDGVDADGPRRLRLLVAPDGSAELQVLEHRIHGDTPWAVPLDLEPVPSEHEFLFHKTTVREVYDNARHRFPDAPDVLLWNERGELTETTTGNLVVELDGELVTPPVLCGLLPGTQRAELLDTGEVVERVVRREDLARVDAAWMVNSVRGWVPIEVDSAARPAGVSSSDA</sequence>
<dbReference type="InterPro" id="IPR036038">
    <property type="entry name" value="Aminotransferase-like"/>
</dbReference>
<gene>
    <name evidence="2" type="ORF">METZ01_LOCUS133789</name>
</gene>
<evidence type="ECO:0000313" key="2">
    <source>
        <dbReference type="EMBL" id="SVA80935.1"/>
    </source>
</evidence>
<dbReference type="GO" id="GO:0000162">
    <property type="term" value="P:L-tryptophan biosynthetic process"/>
    <property type="evidence" value="ECO:0007669"/>
    <property type="project" value="TreeGrafter"/>
</dbReference>
<proteinExistence type="predicted"/>
<feature type="non-terminal residue" evidence="2">
    <location>
        <position position="1"/>
    </location>
</feature>
<dbReference type="Pfam" id="PF00425">
    <property type="entry name" value="Chorismate_bind"/>
    <property type="match status" value="1"/>
</dbReference>
<evidence type="ECO:0000259" key="1">
    <source>
        <dbReference type="Pfam" id="PF00425"/>
    </source>
</evidence>
<name>A0A381YV88_9ZZZZ</name>
<dbReference type="Pfam" id="PF01063">
    <property type="entry name" value="Aminotran_4"/>
    <property type="match status" value="1"/>
</dbReference>
<dbReference type="InterPro" id="IPR019999">
    <property type="entry name" value="Anth_synth_I-like"/>
</dbReference>
<dbReference type="PANTHER" id="PTHR11236">
    <property type="entry name" value="AMINOBENZOATE/ANTHRANILATE SYNTHASE"/>
    <property type="match status" value="1"/>
</dbReference>
<dbReference type="SUPFAM" id="SSF56322">
    <property type="entry name" value="ADC synthase"/>
    <property type="match status" value="1"/>
</dbReference>
<dbReference type="InterPro" id="IPR001544">
    <property type="entry name" value="Aminotrans_IV"/>
</dbReference>